<dbReference type="AlphaFoldDB" id="A0A183L5D4"/>
<dbReference type="PANTHER" id="PTHR11733:SF167">
    <property type="entry name" value="FI17812P1-RELATED"/>
    <property type="match status" value="1"/>
</dbReference>
<dbReference type="Gene3D" id="3.40.390.10">
    <property type="entry name" value="Collagenase (Catalytic Domain)"/>
    <property type="match status" value="1"/>
</dbReference>
<sequence length="58" mass="6316">MTLGENIADNGGLKAAYKAFKKLEAKYSDKPILPGLKFTPDQLFFIGFAQIVRAAGKL</sequence>
<protein>
    <submittedName>
        <fullName evidence="5">Peptidase_M13 domain-containing protein</fullName>
    </submittedName>
</protein>
<evidence type="ECO:0000259" key="2">
    <source>
        <dbReference type="Pfam" id="PF01431"/>
    </source>
</evidence>
<proteinExistence type="inferred from homology"/>
<dbReference type="Pfam" id="PF01431">
    <property type="entry name" value="Peptidase_M13"/>
    <property type="match status" value="1"/>
</dbReference>
<dbReference type="GO" id="GO:0004222">
    <property type="term" value="F:metalloendopeptidase activity"/>
    <property type="evidence" value="ECO:0007669"/>
    <property type="project" value="InterPro"/>
</dbReference>
<organism evidence="5">
    <name type="scientific">Schistosoma curassoni</name>
    <dbReference type="NCBI Taxonomy" id="6186"/>
    <lineage>
        <taxon>Eukaryota</taxon>
        <taxon>Metazoa</taxon>
        <taxon>Spiralia</taxon>
        <taxon>Lophotrochozoa</taxon>
        <taxon>Platyhelminthes</taxon>
        <taxon>Trematoda</taxon>
        <taxon>Digenea</taxon>
        <taxon>Strigeidida</taxon>
        <taxon>Schistosomatoidea</taxon>
        <taxon>Schistosomatidae</taxon>
        <taxon>Schistosoma</taxon>
    </lineage>
</organism>
<dbReference type="InterPro" id="IPR000718">
    <property type="entry name" value="Peptidase_M13"/>
</dbReference>
<dbReference type="InterPro" id="IPR024079">
    <property type="entry name" value="MetalloPept_cat_dom_sf"/>
</dbReference>
<evidence type="ECO:0000313" key="5">
    <source>
        <dbReference type="WBParaSite" id="SCUD_0002255201-mRNA-1"/>
    </source>
</evidence>
<keyword evidence="4" id="KW-1185">Reference proteome</keyword>
<dbReference type="WBParaSite" id="SCUD_0002255201-mRNA-1">
    <property type="protein sequence ID" value="SCUD_0002255201-mRNA-1"/>
    <property type="gene ID" value="SCUD_0002255201"/>
</dbReference>
<gene>
    <name evidence="3" type="ORF">SCUD_LOCUS22549</name>
</gene>
<dbReference type="STRING" id="6186.A0A183L5D4"/>
<dbReference type="PROSITE" id="PS51885">
    <property type="entry name" value="NEPRILYSIN"/>
    <property type="match status" value="1"/>
</dbReference>
<dbReference type="SUPFAM" id="SSF55486">
    <property type="entry name" value="Metalloproteases ('zincins'), catalytic domain"/>
    <property type="match status" value="1"/>
</dbReference>
<dbReference type="PANTHER" id="PTHR11733">
    <property type="entry name" value="ZINC METALLOPROTEASE FAMILY M13 NEPRILYSIN-RELATED"/>
    <property type="match status" value="1"/>
</dbReference>
<dbReference type="Proteomes" id="UP000279833">
    <property type="component" value="Unassembled WGS sequence"/>
</dbReference>
<feature type="domain" description="Peptidase M13 C-terminal" evidence="2">
    <location>
        <begin position="1"/>
        <end position="53"/>
    </location>
</feature>
<accession>A0A183L5D4</accession>
<reference evidence="3 4" key="2">
    <citation type="submission" date="2018-11" db="EMBL/GenBank/DDBJ databases">
        <authorList>
            <consortium name="Pathogen Informatics"/>
        </authorList>
    </citation>
    <scope>NUCLEOTIDE SEQUENCE [LARGE SCALE GENOMIC DNA]</scope>
    <source>
        <strain evidence="3">Dakar</strain>
        <strain evidence="4">Dakar, Senegal</strain>
    </source>
</reference>
<evidence type="ECO:0000313" key="3">
    <source>
        <dbReference type="EMBL" id="VDP79284.1"/>
    </source>
</evidence>
<name>A0A183L5D4_9TREM</name>
<dbReference type="EMBL" id="UZAK01049766">
    <property type="protein sequence ID" value="VDP79284.1"/>
    <property type="molecule type" value="Genomic_DNA"/>
</dbReference>
<evidence type="ECO:0000256" key="1">
    <source>
        <dbReference type="ARBA" id="ARBA00007357"/>
    </source>
</evidence>
<reference evidence="5" key="1">
    <citation type="submission" date="2016-06" db="UniProtKB">
        <authorList>
            <consortium name="WormBaseParasite"/>
        </authorList>
    </citation>
    <scope>IDENTIFICATION</scope>
</reference>
<dbReference type="InterPro" id="IPR018497">
    <property type="entry name" value="Peptidase_M13_C"/>
</dbReference>
<evidence type="ECO:0000313" key="4">
    <source>
        <dbReference type="Proteomes" id="UP000279833"/>
    </source>
</evidence>
<comment type="similarity">
    <text evidence="1">Belongs to the peptidase M13 family.</text>
</comment>
<dbReference type="GO" id="GO:0016485">
    <property type="term" value="P:protein processing"/>
    <property type="evidence" value="ECO:0007669"/>
    <property type="project" value="TreeGrafter"/>
</dbReference>
<dbReference type="GO" id="GO:0005886">
    <property type="term" value="C:plasma membrane"/>
    <property type="evidence" value="ECO:0007669"/>
    <property type="project" value="TreeGrafter"/>
</dbReference>